<gene>
    <name evidence="2" type="ORF">ALO_04848</name>
</gene>
<feature type="signal peptide" evidence="1">
    <location>
        <begin position="1"/>
        <end position="23"/>
    </location>
</feature>
<dbReference type="AlphaFoldDB" id="F7NFY6"/>
<dbReference type="EMBL" id="AFGF01000038">
    <property type="protein sequence ID" value="EGO65049.1"/>
    <property type="molecule type" value="Genomic_DNA"/>
</dbReference>
<name>F7NFY6_9FIRM</name>
<keyword evidence="1" id="KW-0732">Signal</keyword>
<accession>F7NFY6</accession>
<keyword evidence="3" id="KW-1185">Reference proteome</keyword>
<evidence type="ECO:0000256" key="1">
    <source>
        <dbReference type="SAM" id="SignalP"/>
    </source>
</evidence>
<dbReference type="Proteomes" id="UP000003240">
    <property type="component" value="Unassembled WGS sequence"/>
</dbReference>
<reference evidence="2 3" key="1">
    <citation type="journal article" date="2011" name="EMBO J.">
        <title>Structural diversity of bacterial flagellar motors.</title>
        <authorList>
            <person name="Chen S."/>
            <person name="Beeby M."/>
            <person name="Murphy G.E."/>
            <person name="Leadbetter J.R."/>
            <person name="Hendrixson D.R."/>
            <person name="Briegel A."/>
            <person name="Li Z."/>
            <person name="Shi J."/>
            <person name="Tocheva E.I."/>
            <person name="Muller A."/>
            <person name="Dobro M.J."/>
            <person name="Jensen G.J."/>
        </authorList>
    </citation>
    <scope>NUCLEOTIDE SEQUENCE [LARGE SCALE GENOMIC DNA]</scope>
    <source>
        <strain evidence="2 3">DSM 6540</strain>
    </source>
</reference>
<feature type="chain" id="PRO_5039332481" description="KWG repeat-containing protein" evidence="1">
    <location>
        <begin position="24"/>
        <end position="102"/>
    </location>
</feature>
<protein>
    <recommendedName>
        <fullName evidence="4">KWG repeat-containing protein</fullName>
    </recommendedName>
</protein>
<proteinExistence type="predicted"/>
<dbReference type="Pfam" id="PF14903">
    <property type="entry name" value="WG_beta_rep"/>
    <property type="match status" value="1"/>
</dbReference>
<dbReference type="STRING" id="1009370.ALO_04848"/>
<sequence length="102" mass="10823">MHLRLRTRLIAGLIAALVTLSGAGEAVYAAEQGRKGATAAASADAVQTEMISVVKKGSKYGYINQAGQVVIPVEYETVTYYQGGYIRVMGKKSTVIMIPGDK</sequence>
<evidence type="ECO:0008006" key="4">
    <source>
        <dbReference type="Google" id="ProtNLM"/>
    </source>
</evidence>
<organism evidence="2 3">
    <name type="scientific">Acetonema longum DSM 6540</name>
    <dbReference type="NCBI Taxonomy" id="1009370"/>
    <lineage>
        <taxon>Bacteria</taxon>
        <taxon>Bacillati</taxon>
        <taxon>Bacillota</taxon>
        <taxon>Negativicutes</taxon>
        <taxon>Acetonemataceae</taxon>
        <taxon>Acetonema</taxon>
    </lineage>
</organism>
<dbReference type="RefSeq" id="WP_004093345.1">
    <property type="nucleotide sequence ID" value="NZ_AFGF01000038.1"/>
</dbReference>
<evidence type="ECO:0000313" key="3">
    <source>
        <dbReference type="Proteomes" id="UP000003240"/>
    </source>
</evidence>
<comment type="caution">
    <text evidence="2">The sequence shown here is derived from an EMBL/GenBank/DDBJ whole genome shotgun (WGS) entry which is preliminary data.</text>
</comment>
<evidence type="ECO:0000313" key="2">
    <source>
        <dbReference type="EMBL" id="EGO65049.1"/>
    </source>
</evidence>
<dbReference type="InterPro" id="IPR032774">
    <property type="entry name" value="WG_beta_rep"/>
</dbReference>
<dbReference type="OrthoDB" id="210273at2"/>